<reference evidence="12 13" key="1">
    <citation type="journal article" date="2021" name="Commun. Biol.">
        <title>The genome of Shorea leprosula (Dipterocarpaceae) highlights the ecological relevance of drought in aseasonal tropical rainforests.</title>
        <authorList>
            <person name="Ng K.K.S."/>
            <person name="Kobayashi M.J."/>
            <person name="Fawcett J.A."/>
            <person name="Hatakeyama M."/>
            <person name="Paape T."/>
            <person name="Ng C.H."/>
            <person name="Ang C.C."/>
            <person name="Tnah L.H."/>
            <person name="Lee C.T."/>
            <person name="Nishiyama T."/>
            <person name="Sese J."/>
            <person name="O'Brien M.J."/>
            <person name="Copetti D."/>
            <person name="Mohd Noor M.I."/>
            <person name="Ong R.C."/>
            <person name="Putra M."/>
            <person name="Sireger I.Z."/>
            <person name="Indrioko S."/>
            <person name="Kosugi Y."/>
            <person name="Izuno A."/>
            <person name="Isagi Y."/>
            <person name="Lee S.L."/>
            <person name="Shimizu K.K."/>
        </authorList>
    </citation>
    <scope>NUCLEOTIDE SEQUENCE [LARGE SCALE GENOMIC DNA]</scope>
    <source>
        <strain evidence="12">214</strain>
    </source>
</reference>
<dbReference type="FunFam" id="1.10.10.10:FF:000515">
    <property type="entry name" value="DNA-directed RNA polymerase III subunit rpc3"/>
    <property type="match status" value="1"/>
</dbReference>
<proteinExistence type="inferred from homology"/>
<protein>
    <recommendedName>
        <fullName evidence="3 7">DNA-directed RNA polymerase III subunit RPC3</fullName>
        <shortName evidence="7">RNA polymerase III subunit C3</shortName>
    </recommendedName>
</protein>
<keyword evidence="13" id="KW-1185">Reference proteome</keyword>
<dbReference type="PANTHER" id="PTHR12949:SF0">
    <property type="entry name" value="DNA-DIRECTED RNA POLYMERASE III SUBUNIT RPC3"/>
    <property type="match status" value="1"/>
</dbReference>
<evidence type="ECO:0000256" key="5">
    <source>
        <dbReference type="ARBA" id="ARBA00023163"/>
    </source>
</evidence>
<keyword evidence="4 7" id="KW-0240">DNA-directed RNA polymerase</keyword>
<name>A0AAV5L1Z4_9ROSI</name>
<dbReference type="GO" id="GO:0005666">
    <property type="term" value="C:RNA polymerase III complex"/>
    <property type="evidence" value="ECO:0007669"/>
    <property type="project" value="UniProtKB-UniRule"/>
</dbReference>
<dbReference type="GO" id="GO:0006351">
    <property type="term" value="P:DNA-templated transcription"/>
    <property type="evidence" value="ECO:0007669"/>
    <property type="project" value="InterPro"/>
</dbReference>
<evidence type="ECO:0000259" key="9">
    <source>
        <dbReference type="Pfam" id="PF05645"/>
    </source>
</evidence>
<sequence>MASQYGLKYAVHIITSHFGNLVAKVCECLLRKGPLTLHNLIRFTELTPLQVKNSLLVLIQHNCVQAFIEESGVGDGAKLNTQYIALFNNIIHRSRFSKFLAIVSKELGEECLKLFEGLLQHGRLTLAQIVDRAISSTKGSDIAPGAIRETFLKLLGSHFVERCPAPEPVLSPPNQELPSSAKRGSKSAKLQKIETETLEQRVSEEAAPSEAMRFLLTTDAESNVDGGKDENDSSSSLVGEKRKYDALELDKEGEATNERVILWRANFEEFIRRLRHKACIEHVRHLGNGAVIVLSAMLEATRSAENKVKIDASAPLSLNSIYEEVIKNDAGRNMTFDRVRSSLIELGCPPLVKAFNDSYIIDFKAIIDLAQNDEVESIVLKRYGQEAYKMFRALSQAGHLLETDKIAEQTFYEKKDTPKVLYKLWKEEYLHMEKLQITGARQSQLLLWKVNKKNLWEHVLDEMFHAALNLSLRLAHELEKEKELLNPPQSRDRIIRVRLVLESAQIKLDDAIMLFHDF</sequence>
<comment type="function">
    <text evidence="7">DNA-dependent RNA polymerase catalyzes the transcription of DNA into RNA using the four ribonucleoside triphosphates as substrates. Specific core component of RNA polymerase III which synthesizes small RNAs, such as 5S rRNA and tRNAs.</text>
</comment>
<dbReference type="InterPro" id="IPR036388">
    <property type="entry name" value="WH-like_DNA-bd_sf"/>
</dbReference>
<dbReference type="InterPro" id="IPR039748">
    <property type="entry name" value="RPC3"/>
</dbReference>
<evidence type="ECO:0000313" key="13">
    <source>
        <dbReference type="Proteomes" id="UP001054252"/>
    </source>
</evidence>
<dbReference type="FunFam" id="1.10.10.10:FF:000218">
    <property type="entry name" value="DNA-directed RNA polymerase III subunit RPC3"/>
    <property type="match status" value="1"/>
</dbReference>
<keyword evidence="5 7" id="KW-0804">Transcription</keyword>
<feature type="domain" description="DNA-directed RNA polymerase III subunit RPC3 winged-helix" evidence="11">
    <location>
        <begin position="375"/>
        <end position="441"/>
    </location>
</feature>
<evidence type="ECO:0000313" key="12">
    <source>
        <dbReference type="EMBL" id="GKV31142.1"/>
    </source>
</evidence>
<dbReference type="FunFam" id="1.10.10.10:FF:000420">
    <property type="entry name" value="RNA polymerase III subunit, putative"/>
    <property type="match status" value="1"/>
</dbReference>
<evidence type="ECO:0000259" key="11">
    <source>
        <dbReference type="Pfam" id="PF22536"/>
    </source>
</evidence>
<evidence type="ECO:0000259" key="10">
    <source>
        <dbReference type="Pfam" id="PF08221"/>
    </source>
</evidence>
<dbReference type="PANTHER" id="PTHR12949">
    <property type="entry name" value="RNA POLYMERASE III DNA DIRECTED -RELATED"/>
    <property type="match status" value="1"/>
</dbReference>
<gene>
    <name evidence="12" type="ORF">SLEP1_g39876</name>
</gene>
<dbReference type="EMBL" id="BPVZ01000090">
    <property type="protein sequence ID" value="GKV31142.1"/>
    <property type="molecule type" value="Genomic_DNA"/>
</dbReference>
<evidence type="ECO:0000256" key="1">
    <source>
        <dbReference type="ARBA" id="ARBA00004123"/>
    </source>
</evidence>
<comment type="subcellular location">
    <subcellularLocation>
        <location evidence="1 7">Nucleus</location>
    </subcellularLocation>
</comment>
<dbReference type="GO" id="GO:0003697">
    <property type="term" value="F:single-stranded DNA binding"/>
    <property type="evidence" value="ECO:0007669"/>
    <property type="project" value="UniProtKB-UniRule"/>
</dbReference>
<accession>A0AAV5L1Z4</accession>
<evidence type="ECO:0000256" key="4">
    <source>
        <dbReference type="ARBA" id="ARBA00022478"/>
    </source>
</evidence>
<dbReference type="AlphaFoldDB" id="A0AAV5L1Z4"/>
<dbReference type="InterPro" id="IPR008806">
    <property type="entry name" value="RNA_pol_III_Rpc82_C"/>
</dbReference>
<feature type="region of interest" description="Disordered" evidence="8">
    <location>
        <begin position="165"/>
        <end position="206"/>
    </location>
</feature>
<dbReference type="Proteomes" id="UP001054252">
    <property type="component" value="Unassembled WGS sequence"/>
</dbReference>
<dbReference type="Pfam" id="PF08221">
    <property type="entry name" value="HTH_9"/>
    <property type="match status" value="1"/>
</dbReference>
<organism evidence="12 13">
    <name type="scientific">Rubroshorea leprosula</name>
    <dbReference type="NCBI Taxonomy" id="152421"/>
    <lineage>
        <taxon>Eukaryota</taxon>
        <taxon>Viridiplantae</taxon>
        <taxon>Streptophyta</taxon>
        <taxon>Embryophyta</taxon>
        <taxon>Tracheophyta</taxon>
        <taxon>Spermatophyta</taxon>
        <taxon>Magnoliopsida</taxon>
        <taxon>eudicotyledons</taxon>
        <taxon>Gunneridae</taxon>
        <taxon>Pentapetalae</taxon>
        <taxon>rosids</taxon>
        <taxon>malvids</taxon>
        <taxon>Malvales</taxon>
        <taxon>Dipterocarpaceae</taxon>
        <taxon>Rubroshorea</taxon>
    </lineage>
</organism>
<dbReference type="Pfam" id="PF22536">
    <property type="entry name" value="WHD_POLR3C"/>
    <property type="match status" value="1"/>
</dbReference>
<evidence type="ECO:0000256" key="8">
    <source>
        <dbReference type="SAM" id="MobiDB-lite"/>
    </source>
</evidence>
<evidence type="ECO:0000256" key="2">
    <source>
        <dbReference type="ARBA" id="ARBA00007206"/>
    </source>
</evidence>
<dbReference type="InterPro" id="IPR055207">
    <property type="entry name" value="POLR3C_WHD"/>
</dbReference>
<dbReference type="InterPro" id="IPR013197">
    <property type="entry name" value="RNA_pol_III_RPC82-rel_HTH"/>
</dbReference>
<keyword evidence="6 7" id="KW-0539">Nucleus</keyword>
<evidence type="ECO:0000256" key="6">
    <source>
        <dbReference type="ARBA" id="ARBA00023242"/>
    </source>
</evidence>
<comment type="caution">
    <text evidence="12">The sequence shown here is derived from an EMBL/GenBank/DDBJ whole genome shotgun (WGS) entry which is preliminary data.</text>
</comment>
<evidence type="ECO:0000256" key="3">
    <source>
        <dbReference type="ARBA" id="ARBA00016689"/>
    </source>
</evidence>
<dbReference type="Pfam" id="PF05645">
    <property type="entry name" value="RNA_pol_Rpc82"/>
    <property type="match status" value="1"/>
</dbReference>
<comment type="similarity">
    <text evidence="2 7">Belongs to the eukaryotic RPC3/POLR3C RNA polymerase subunit family.</text>
</comment>
<evidence type="ECO:0000256" key="7">
    <source>
        <dbReference type="RuleBase" id="RU367076"/>
    </source>
</evidence>
<feature type="domain" description="RNA polymerase III Rpc82 C -terminal" evidence="9">
    <location>
        <begin position="149"/>
        <end position="368"/>
    </location>
</feature>
<feature type="compositionally biased region" description="Basic and acidic residues" evidence="8">
    <location>
        <begin position="191"/>
        <end position="204"/>
    </location>
</feature>
<comment type="subunit">
    <text evidence="7">Component of the RNA polymerase III (Pol III) complex consisting of 17 subunits.</text>
</comment>
<feature type="domain" description="RNA polymerase III subunit RPC82-related helix-turn-helix" evidence="10">
    <location>
        <begin position="9"/>
        <end position="67"/>
    </location>
</feature>
<dbReference type="Gene3D" id="1.10.10.10">
    <property type="entry name" value="Winged helix-like DNA-binding domain superfamily/Winged helix DNA-binding domain"/>
    <property type="match status" value="4"/>
</dbReference>